<dbReference type="AlphaFoldDB" id="A0A1M5K9L0"/>
<keyword evidence="7" id="KW-0223">Dioxygenase</keyword>
<dbReference type="CDD" id="cd03469">
    <property type="entry name" value="Rieske_RO_Alpha_N"/>
    <property type="match status" value="1"/>
</dbReference>
<evidence type="ECO:0000256" key="3">
    <source>
        <dbReference type="ARBA" id="ARBA00023002"/>
    </source>
</evidence>
<sequence length="346" mass="39830">MTESLFLKNLWYFAMHGSFLKQGKLVAKEILGERVVFGRDENNIPFALRDNCPHRGVPLSKGWYDGKTLQCCYHGWKFDNTGTCTGIPALADDKFDTSKIKVFKYPCREINGTVWIYMPQNKTQLGGAEERIPDLLVPQGKDFLFVEKVTMPADIDHSVIGLIDPAHVTFVHQSWYWRSSKKLKLKEKKFEPVDLGFKMTRHTPSSNSKGYSILGGSRSTEINFQLPGIRTEHIQVGKDEIVSITCLTPINENETELNHIFYTTIGFVKYVWWPLRQLGKQFIHQDLGVFGKLSEGLKSKPTLMLLGEPDLQARWYHELKRQWDLSQQNKTPFVNPVEPKTLHWIT</sequence>
<evidence type="ECO:0000256" key="4">
    <source>
        <dbReference type="ARBA" id="ARBA00023004"/>
    </source>
</evidence>
<evidence type="ECO:0000256" key="5">
    <source>
        <dbReference type="ARBA" id="ARBA00023014"/>
    </source>
</evidence>
<evidence type="ECO:0000313" key="8">
    <source>
        <dbReference type="Proteomes" id="UP000184212"/>
    </source>
</evidence>
<dbReference type="SUPFAM" id="SSF50022">
    <property type="entry name" value="ISP domain"/>
    <property type="match status" value="1"/>
</dbReference>
<keyword evidence="3" id="KW-0560">Oxidoreductase</keyword>
<dbReference type="STRING" id="947013.SAMN04488109_0521"/>
<proteinExistence type="predicted"/>
<dbReference type="OrthoDB" id="9800776at2"/>
<dbReference type="SUPFAM" id="SSF55961">
    <property type="entry name" value="Bet v1-like"/>
    <property type="match status" value="1"/>
</dbReference>
<dbReference type="InterPro" id="IPR050584">
    <property type="entry name" value="Cholesterol_7-desaturase"/>
</dbReference>
<keyword evidence="8" id="KW-1185">Reference proteome</keyword>
<gene>
    <name evidence="7" type="ORF">SAMN04488109_0521</name>
</gene>
<evidence type="ECO:0000256" key="1">
    <source>
        <dbReference type="ARBA" id="ARBA00022714"/>
    </source>
</evidence>
<keyword evidence="2" id="KW-0479">Metal-binding</keyword>
<reference evidence="7 8" key="1">
    <citation type="submission" date="2016-11" db="EMBL/GenBank/DDBJ databases">
        <authorList>
            <person name="Jaros S."/>
            <person name="Januszkiewicz K."/>
            <person name="Wedrychowicz H."/>
        </authorList>
    </citation>
    <scope>NUCLEOTIDE SEQUENCE [LARGE SCALE GENOMIC DNA]</scope>
    <source>
        <strain evidence="7 8">DSM 24574</strain>
    </source>
</reference>
<dbReference type="Pfam" id="PF00355">
    <property type="entry name" value="Rieske"/>
    <property type="match status" value="1"/>
</dbReference>
<dbReference type="GO" id="GO:0051213">
    <property type="term" value="F:dioxygenase activity"/>
    <property type="evidence" value="ECO:0007669"/>
    <property type="project" value="UniProtKB-KW"/>
</dbReference>
<dbReference type="Gene3D" id="2.102.10.10">
    <property type="entry name" value="Rieske [2Fe-2S] iron-sulphur domain"/>
    <property type="match status" value="1"/>
</dbReference>
<name>A0A1M5K9L0_9BACT</name>
<dbReference type="InterPro" id="IPR036922">
    <property type="entry name" value="Rieske_2Fe-2S_sf"/>
</dbReference>
<organism evidence="7 8">
    <name type="scientific">Chryseolinea serpens</name>
    <dbReference type="NCBI Taxonomy" id="947013"/>
    <lineage>
        <taxon>Bacteria</taxon>
        <taxon>Pseudomonadati</taxon>
        <taxon>Bacteroidota</taxon>
        <taxon>Cytophagia</taxon>
        <taxon>Cytophagales</taxon>
        <taxon>Fulvivirgaceae</taxon>
        <taxon>Chryseolinea</taxon>
    </lineage>
</organism>
<keyword evidence="5" id="KW-0411">Iron-sulfur</keyword>
<evidence type="ECO:0000256" key="2">
    <source>
        <dbReference type="ARBA" id="ARBA00022723"/>
    </source>
</evidence>
<evidence type="ECO:0000259" key="6">
    <source>
        <dbReference type="PROSITE" id="PS51296"/>
    </source>
</evidence>
<evidence type="ECO:0000313" key="7">
    <source>
        <dbReference type="EMBL" id="SHG49524.1"/>
    </source>
</evidence>
<keyword evidence="4" id="KW-0408">Iron</keyword>
<dbReference type="InterPro" id="IPR017941">
    <property type="entry name" value="Rieske_2Fe-2S"/>
</dbReference>
<dbReference type="RefSeq" id="WP_073130808.1">
    <property type="nucleotide sequence ID" value="NZ_FQWQ01000001.1"/>
</dbReference>
<dbReference type="PROSITE" id="PS51296">
    <property type="entry name" value="RIESKE"/>
    <property type="match status" value="1"/>
</dbReference>
<dbReference type="PANTHER" id="PTHR21266">
    <property type="entry name" value="IRON-SULFUR DOMAIN CONTAINING PROTEIN"/>
    <property type="match status" value="1"/>
</dbReference>
<dbReference type="PANTHER" id="PTHR21266:SF60">
    <property type="entry name" value="3-KETOSTEROID-9-ALPHA-MONOOXYGENASE, OXYGENASE COMPONENT"/>
    <property type="match status" value="1"/>
</dbReference>
<dbReference type="EMBL" id="FQWQ01000001">
    <property type="protein sequence ID" value="SHG49524.1"/>
    <property type="molecule type" value="Genomic_DNA"/>
</dbReference>
<keyword evidence="1" id="KW-0001">2Fe-2S</keyword>
<protein>
    <submittedName>
        <fullName evidence="7">Phenylpropionate dioxygenase, large terminal subunit</fullName>
    </submittedName>
</protein>
<dbReference type="GO" id="GO:0046872">
    <property type="term" value="F:metal ion binding"/>
    <property type="evidence" value="ECO:0007669"/>
    <property type="project" value="UniProtKB-KW"/>
</dbReference>
<dbReference type="Gene3D" id="3.90.380.10">
    <property type="entry name" value="Naphthalene 1,2-dioxygenase Alpha Subunit, Chain A, domain 1"/>
    <property type="match status" value="1"/>
</dbReference>
<feature type="domain" description="Rieske" evidence="6">
    <location>
        <begin position="12"/>
        <end position="116"/>
    </location>
</feature>
<dbReference type="Proteomes" id="UP000184212">
    <property type="component" value="Unassembled WGS sequence"/>
</dbReference>
<dbReference type="GO" id="GO:0051537">
    <property type="term" value="F:2 iron, 2 sulfur cluster binding"/>
    <property type="evidence" value="ECO:0007669"/>
    <property type="project" value="UniProtKB-KW"/>
</dbReference>
<accession>A0A1M5K9L0</accession>